<evidence type="ECO:0000256" key="9">
    <source>
        <dbReference type="ARBA" id="ARBA00023224"/>
    </source>
</evidence>
<feature type="transmembrane region" description="Helical" evidence="10">
    <location>
        <begin position="1309"/>
        <end position="1329"/>
    </location>
</feature>
<feature type="transmembrane region" description="Helical" evidence="10">
    <location>
        <begin position="631"/>
        <end position="652"/>
    </location>
</feature>
<feature type="transmembrane region" description="Helical" evidence="10">
    <location>
        <begin position="956"/>
        <end position="980"/>
    </location>
</feature>
<feature type="transmembrane region" description="Helical" evidence="10">
    <location>
        <begin position="832"/>
        <end position="854"/>
    </location>
</feature>
<feature type="transmembrane region" description="Helical" evidence="10">
    <location>
        <begin position="1276"/>
        <end position="1297"/>
    </location>
</feature>
<evidence type="ECO:0000256" key="1">
    <source>
        <dbReference type="ARBA" id="ARBA00004651"/>
    </source>
</evidence>
<feature type="transmembrane region" description="Helical" evidence="10">
    <location>
        <begin position="749"/>
        <end position="766"/>
    </location>
</feature>
<keyword evidence="3" id="KW-0716">Sensory transduction</keyword>
<dbReference type="InParanoid" id="A0A139WDH7"/>
<dbReference type="Pfam" id="PF02949">
    <property type="entry name" value="7tm_6"/>
    <property type="match status" value="4"/>
</dbReference>
<feature type="transmembrane region" description="Helical" evidence="10">
    <location>
        <begin position="986"/>
        <end position="1006"/>
    </location>
</feature>
<feature type="transmembrane region" description="Helical" evidence="10">
    <location>
        <begin position="409"/>
        <end position="429"/>
    </location>
</feature>
<feature type="transmembrane region" description="Helical" evidence="10">
    <location>
        <begin position="441"/>
        <end position="465"/>
    </location>
</feature>
<evidence type="ECO:0000313" key="11">
    <source>
        <dbReference type="EMBL" id="KYB25891.1"/>
    </source>
</evidence>
<feature type="transmembrane region" description="Helical" evidence="10">
    <location>
        <begin position="253"/>
        <end position="274"/>
    </location>
</feature>
<dbReference type="OMA" id="RIYLWRF"/>
<evidence type="ECO:0000256" key="3">
    <source>
        <dbReference type="ARBA" id="ARBA00022606"/>
    </source>
</evidence>
<feature type="transmembrane region" description="Helical" evidence="10">
    <location>
        <begin position="34"/>
        <end position="53"/>
    </location>
</feature>
<accession>A0A139WDH7</accession>
<feature type="transmembrane region" description="Helical" evidence="10">
    <location>
        <begin position="1061"/>
        <end position="1086"/>
    </location>
</feature>
<feature type="transmembrane region" description="Helical" evidence="10">
    <location>
        <begin position="507"/>
        <end position="525"/>
    </location>
</feature>
<keyword evidence="12" id="KW-1185">Reference proteome</keyword>
<dbReference type="GO" id="GO:0004984">
    <property type="term" value="F:olfactory receptor activity"/>
    <property type="evidence" value="ECO:0000318"/>
    <property type="project" value="GO_Central"/>
</dbReference>
<reference evidence="11 12" key="2">
    <citation type="journal article" date="2010" name="Nucleic Acids Res.">
        <title>BeetleBase in 2010: revisions to provide comprehensive genomic information for Tribolium castaneum.</title>
        <authorList>
            <person name="Kim H.S."/>
            <person name="Murphy T."/>
            <person name="Xia J."/>
            <person name="Caragea D."/>
            <person name="Park Y."/>
            <person name="Beeman R.W."/>
            <person name="Lorenzen M.D."/>
            <person name="Butcher S."/>
            <person name="Manak J.R."/>
            <person name="Brown S.J."/>
        </authorList>
    </citation>
    <scope>GENOME REANNOTATION</scope>
    <source>
        <strain evidence="11 12">Georgia GA2</strain>
    </source>
</reference>
<gene>
    <name evidence="11" type="primary">AUGUSTUS-3.0.2_34089</name>
    <name evidence="11" type="ORF">TcasGA2_TC034089</name>
</gene>
<keyword evidence="9" id="KW-0807">Transducer</keyword>
<feature type="transmembrane region" description="Helical" evidence="10">
    <location>
        <begin position="664"/>
        <end position="684"/>
    </location>
</feature>
<dbReference type="PANTHER" id="PTHR21137">
    <property type="entry name" value="ODORANT RECEPTOR"/>
    <property type="match status" value="1"/>
</dbReference>
<feature type="transmembrane region" description="Helical" evidence="10">
    <location>
        <begin position="1152"/>
        <end position="1173"/>
    </location>
</feature>
<feature type="transmembrane region" description="Helical" evidence="10">
    <location>
        <begin position="286"/>
        <end position="306"/>
    </location>
</feature>
<keyword evidence="7 10" id="KW-0472">Membrane</keyword>
<proteinExistence type="predicted"/>
<evidence type="ECO:0000256" key="8">
    <source>
        <dbReference type="ARBA" id="ARBA00023170"/>
    </source>
</evidence>
<dbReference type="GO" id="GO:0005549">
    <property type="term" value="F:odorant binding"/>
    <property type="evidence" value="ECO:0007669"/>
    <property type="project" value="InterPro"/>
</dbReference>
<feature type="transmembrane region" description="Helical" evidence="10">
    <location>
        <begin position="1092"/>
        <end position="1113"/>
    </location>
</feature>
<evidence type="ECO:0000256" key="4">
    <source>
        <dbReference type="ARBA" id="ARBA00022692"/>
    </source>
</evidence>
<keyword evidence="4 10" id="KW-0812">Transmembrane</keyword>
<feature type="transmembrane region" description="Helical" evidence="10">
    <location>
        <begin position="352"/>
        <end position="374"/>
    </location>
</feature>
<dbReference type="GO" id="GO:0007165">
    <property type="term" value="P:signal transduction"/>
    <property type="evidence" value="ECO:0007669"/>
    <property type="project" value="UniProtKB-KW"/>
</dbReference>
<evidence type="ECO:0000256" key="5">
    <source>
        <dbReference type="ARBA" id="ARBA00022725"/>
    </source>
</evidence>
<keyword evidence="8" id="KW-0675">Receptor</keyword>
<comment type="subcellular location">
    <subcellularLocation>
        <location evidence="1">Cell membrane</location>
        <topology evidence="1">Multi-pass membrane protein</topology>
    </subcellularLocation>
</comment>
<dbReference type="Proteomes" id="UP000007266">
    <property type="component" value="Linkage group 8"/>
</dbReference>
<sequence>MDYYDWKSTIKSNLFMLRLIGLWPKGEEGYKVDFYMLYASFLLLTFVLTHIFFQTINIYFIRTNLAAVTGTIYVLLVEMLLLSKVYYLITNMTILKQLLHILDTEMFQPKNSAQILEIESNIWAWKLIYKSFTYSCFGVNMFWAMYPLFDETDRRLPFIAWYPYNTRITPFYEITYAHQIISVSFITIIHVNVDALAAALNVFNGSQFDILEDNLRNLHKLKKNGVVDVRQNLTYCVRHHKHILSFADKCNNYLNWILFLQFFISGVAIGMTMFQLTLVVSFSTEFYAFLTYGIAITMQVFMYTWFGNEVKFKSSKVSYALFECEWIDFSQKVKKDLIFFTIRLQKPVKLSAFNLFYLSLQTFMKILKTSWSYFALLHQFDWRSMIKMNIVVLRCVGLWPSGEESYKPGVYTIYASTVLTLFLLGHIFFQAVNVYFIRNNLSAVTGTIYILLIEILLVFKVYYLVKNMTVLKQLLKMLETEMFQPRNSTQINEIQADMKFWQMLIRFLWVSVMCSNLFWAIYPLVDNAGKEKRFPFLAWYPYDAQKSPYYEITYVYQTISVNYMSSIHVSVDALAGALNVYNGNQFDILCDNLRNLHRLTKNGTIDAGRNFRYCLKHHKHILDFAKKCNNYLNWILFMQFFVSTISIGITMFQLTVVRPFSNEFYSLFTYISAIIGQIFMYCWYGNEVEVKSSKIFYATFESDWIEFSEEVKKELIFFVMRTQKPVKLSALNLFYLNLDSFMRILKTSWSYFALLHQIRINIIFILDDVKALTGTAYVLLTEILAVIKTYFVVKNMKMLKHLMQSLNNNKLFQPRSHEQIKLIQPSLKFWKLLYNLFHSLVGGATLFWILFPIVDKKEKRLPFLGWYIVDTKVSPYYEIVYGFQFCSCCYMSALIINIDTLIAALNVYIGNQIDILCNNLRNLKAGCSIERDLITCIKHHQEILNFVQYANKFYRWIILLQFFVSAVSIGITMFQLTIVVPLSSEFYSFLFYANSIISQIFMYCWFGNEVQTKSNKIPQAIFEKMEDFSWEATLSQNINFLKVCGLWPPGDEAYKFNLYGIYAGFCVLGFLCVHTGTQTFNVYFILDDLEAFTSSIFVTFSCVACVFKTYYLLKNMKLLKVLFININKEIFQPKNKEQQLLIQPSILFWKRFYLVFRILCYNTCFFWCAYPILDKRIKQHKLPFLAWYPFDSSVSPLYEITYFYQAVAIWYIVIISFNIDMLIGALNMFVGAQCDILCDNLRNLGKSDINELNPDLIKCIQHHKAILSFVSKLNIFFNWIVLLQFFSSAVSVGFTMFELTLVAPFSGQFYSFICYGSAITTEMFIYCWFGNEIEIKSSKIPYAAFECNWVGTPLGVQKSLIIFTIRTQRPMQVSALNLFYLSLDTFKTVLRTSWSYFTVLNQVHS</sequence>
<evidence type="ECO:0000256" key="6">
    <source>
        <dbReference type="ARBA" id="ARBA00022989"/>
    </source>
</evidence>
<name>A0A139WDH7_TRICA</name>
<dbReference type="EMBL" id="KQ971361">
    <property type="protein sequence ID" value="KYB25891.1"/>
    <property type="molecule type" value="Genomic_DNA"/>
</dbReference>
<feature type="transmembrane region" description="Helical" evidence="10">
    <location>
        <begin position="1202"/>
        <end position="1223"/>
    </location>
</feature>
<dbReference type="PANTHER" id="PTHR21137:SF35">
    <property type="entry name" value="ODORANT RECEPTOR 19A-RELATED"/>
    <property type="match status" value="1"/>
</dbReference>
<evidence type="ECO:0000256" key="10">
    <source>
        <dbReference type="SAM" id="Phobius"/>
    </source>
</evidence>
<evidence type="ECO:0000256" key="7">
    <source>
        <dbReference type="ARBA" id="ARBA00023136"/>
    </source>
</evidence>
<dbReference type="GO" id="GO:0005886">
    <property type="term" value="C:plasma membrane"/>
    <property type="evidence" value="ECO:0000318"/>
    <property type="project" value="GO_Central"/>
</dbReference>
<evidence type="ECO:0000256" key="2">
    <source>
        <dbReference type="ARBA" id="ARBA00022475"/>
    </source>
</evidence>
<dbReference type="GO" id="GO:0050911">
    <property type="term" value="P:detection of chemical stimulus involved in sensory perception of smell"/>
    <property type="evidence" value="ECO:0000318"/>
    <property type="project" value="GO_Central"/>
</dbReference>
<feature type="transmembrane region" description="Helical" evidence="10">
    <location>
        <begin position="65"/>
        <end position="89"/>
    </location>
</feature>
<keyword evidence="5" id="KW-0552">Olfaction</keyword>
<dbReference type="eggNOG" id="ENOG502SAW0">
    <property type="taxonomic scope" value="Eukaryota"/>
</dbReference>
<feature type="transmembrane region" description="Helical" evidence="10">
    <location>
        <begin position="772"/>
        <end position="793"/>
    </location>
</feature>
<feature type="transmembrane region" description="Helical" evidence="10">
    <location>
        <begin position="874"/>
        <end position="896"/>
    </location>
</feature>
<evidence type="ECO:0000313" key="12">
    <source>
        <dbReference type="Proteomes" id="UP000007266"/>
    </source>
</evidence>
<keyword evidence="2" id="KW-1003">Cell membrane</keyword>
<reference evidence="11 12" key="1">
    <citation type="journal article" date="2008" name="Nature">
        <title>The genome of the model beetle and pest Tribolium castaneum.</title>
        <authorList>
            <consortium name="Tribolium Genome Sequencing Consortium"/>
            <person name="Richards S."/>
            <person name="Gibbs R.A."/>
            <person name="Weinstock G.M."/>
            <person name="Brown S.J."/>
            <person name="Denell R."/>
            <person name="Beeman R.W."/>
            <person name="Gibbs R."/>
            <person name="Beeman R.W."/>
            <person name="Brown S.J."/>
            <person name="Bucher G."/>
            <person name="Friedrich M."/>
            <person name="Grimmelikhuijzen C.J."/>
            <person name="Klingler M."/>
            <person name="Lorenzen M."/>
            <person name="Richards S."/>
            <person name="Roth S."/>
            <person name="Schroder R."/>
            <person name="Tautz D."/>
            <person name="Zdobnov E.M."/>
            <person name="Muzny D."/>
            <person name="Gibbs R.A."/>
            <person name="Weinstock G.M."/>
            <person name="Attaway T."/>
            <person name="Bell S."/>
            <person name="Buhay C.J."/>
            <person name="Chandrabose M.N."/>
            <person name="Chavez D."/>
            <person name="Clerk-Blankenburg K.P."/>
            <person name="Cree A."/>
            <person name="Dao M."/>
            <person name="Davis C."/>
            <person name="Chacko J."/>
            <person name="Dinh H."/>
            <person name="Dugan-Rocha S."/>
            <person name="Fowler G."/>
            <person name="Garner T.T."/>
            <person name="Garnes J."/>
            <person name="Gnirke A."/>
            <person name="Hawes A."/>
            <person name="Hernandez J."/>
            <person name="Hines S."/>
            <person name="Holder M."/>
            <person name="Hume J."/>
            <person name="Jhangiani S.N."/>
            <person name="Joshi V."/>
            <person name="Khan Z.M."/>
            <person name="Jackson L."/>
            <person name="Kovar C."/>
            <person name="Kowis A."/>
            <person name="Lee S."/>
            <person name="Lewis L.R."/>
            <person name="Margolis J."/>
            <person name="Morgan M."/>
            <person name="Nazareth L.V."/>
            <person name="Nguyen N."/>
            <person name="Okwuonu G."/>
            <person name="Parker D."/>
            <person name="Richards S."/>
            <person name="Ruiz S.J."/>
            <person name="Santibanez J."/>
            <person name="Savard J."/>
            <person name="Scherer S.E."/>
            <person name="Schneider B."/>
            <person name="Sodergren E."/>
            <person name="Tautz D."/>
            <person name="Vattahil S."/>
            <person name="Villasana D."/>
            <person name="White C.S."/>
            <person name="Wright R."/>
            <person name="Park Y."/>
            <person name="Beeman R.W."/>
            <person name="Lord J."/>
            <person name="Oppert B."/>
            <person name="Lorenzen M."/>
            <person name="Brown S."/>
            <person name="Wang L."/>
            <person name="Savard J."/>
            <person name="Tautz D."/>
            <person name="Richards S."/>
            <person name="Weinstock G."/>
            <person name="Gibbs R.A."/>
            <person name="Liu Y."/>
            <person name="Worley K."/>
            <person name="Weinstock G."/>
            <person name="Elsik C.G."/>
            <person name="Reese J.T."/>
            <person name="Elhaik E."/>
            <person name="Landan G."/>
            <person name="Graur D."/>
            <person name="Arensburger P."/>
            <person name="Atkinson P."/>
            <person name="Beeman R.W."/>
            <person name="Beidler J."/>
            <person name="Brown S.J."/>
            <person name="Demuth J.P."/>
            <person name="Drury D.W."/>
            <person name="Du Y.Z."/>
            <person name="Fujiwara H."/>
            <person name="Lorenzen M."/>
            <person name="Maselli V."/>
            <person name="Osanai M."/>
            <person name="Park Y."/>
            <person name="Robertson H.M."/>
            <person name="Tu Z."/>
            <person name="Wang J.J."/>
            <person name="Wang S."/>
            <person name="Richards S."/>
            <person name="Song H."/>
            <person name="Zhang L."/>
            <person name="Sodergren E."/>
            <person name="Werner D."/>
            <person name="Stanke M."/>
            <person name="Morgenstern B."/>
            <person name="Solovyev V."/>
            <person name="Kosarev P."/>
            <person name="Brown G."/>
            <person name="Chen H.C."/>
            <person name="Ermolaeva O."/>
            <person name="Hlavina W."/>
            <person name="Kapustin Y."/>
            <person name="Kiryutin B."/>
            <person name="Kitts P."/>
            <person name="Maglott D."/>
            <person name="Pruitt K."/>
            <person name="Sapojnikov V."/>
            <person name="Souvorov A."/>
            <person name="Mackey A.J."/>
            <person name="Waterhouse R.M."/>
            <person name="Wyder S."/>
            <person name="Zdobnov E.M."/>
            <person name="Zdobnov E.M."/>
            <person name="Wyder S."/>
            <person name="Kriventseva E.V."/>
            <person name="Kadowaki T."/>
            <person name="Bork P."/>
            <person name="Aranda M."/>
            <person name="Bao R."/>
            <person name="Beermann A."/>
            <person name="Berns N."/>
            <person name="Bolognesi R."/>
            <person name="Bonneton F."/>
            <person name="Bopp D."/>
            <person name="Brown S.J."/>
            <person name="Bucher G."/>
            <person name="Butts T."/>
            <person name="Chaumot A."/>
            <person name="Denell R.E."/>
            <person name="Ferrier D.E."/>
            <person name="Friedrich M."/>
            <person name="Gordon C.M."/>
            <person name="Jindra M."/>
            <person name="Klingler M."/>
            <person name="Lan Q."/>
            <person name="Lattorff H.M."/>
            <person name="Laudet V."/>
            <person name="von Levetsow C."/>
            <person name="Liu Z."/>
            <person name="Lutz R."/>
            <person name="Lynch J.A."/>
            <person name="da Fonseca R.N."/>
            <person name="Posnien N."/>
            <person name="Reuter R."/>
            <person name="Roth S."/>
            <person name="Savard J."/>
            <person name="Schinko J.B."/>
            <person name="Schmitt C."/>
            <person name="Schoppmeier M."/>
            <person name="Schroder R."/>
            <person name="Shippy T.D."/>
            <person name="Simonnet F."/>
            <person name="Marques-Souza H."/>
            <person name="Tautz D."/>
            <person name="Tomoyasu Y."/>
            <person name="Trauner J."/>
            <person name="Van der Zee M."/>
            <person name="Vervoort M."/>
            <person name="Wittkopp N."/>
            <person name="Wimmer E.A."/>
            <person name="Yang X."/>
            <person name="Jones A.K."/>
            <person name="Sattelle D.B."/>
            <person name="Ebert P.R."/>
            <person name="Nelson D."/>
            <person name="Scott J.G."/>
            <person name="Beeman R.W."/>
            <person name="Muthukrishnan S."/>
            <person name="Kramer K.J."/>
            <person name="Arakane Y."/>
            <person name="Beeman R.W."/>
            <person name="Zhu Q."/>
            <person name="Hogenkamp D."/>
            <person name="Dixit R."/>
            <person name="Oppert B."/>
            <person name="Jiang H."/>
            <person name="Zou Z."/>
            <person name="Marshall J."/>
            <person name="Elpidina E."/>
            <person name="Vinokurov K."/>
            <person name="Oppert C."/>
            <person name="Zou Z."/>
            <person name="Evans J."/>
            <person name="Lu Z."/>
            <person name="Zhao P."/>
            <person name="Sumathipala N."/>
            <person name="Altincicek B."/>
            <person name="Vilcinskas A."/>
            <person name="Williams M."/>
            <person name="Hultmark D."/>
            <person name="Hetru C."/>
            <person name="Jiang H."/>
            <person name="Grimmelikhuijzen C.J."/>
            <person name="Hauser F."/>
            <person name="Cazzamali G."/>
            <person name="Williamson M."/>
            <person name="Park Y."/>
            <person name="Li B."/>
            <person name="Tanaka Y."/>
            <person name="Predel R."/>
            <person name="Neupert S."/>
            <person name="Schachtner J."/>
            <person name="Verleyen P."/>
            <person name="Raible F."/>
            <person name="Bork P."/>
            <person name="Friedrich M."/>
            <person name="Walden K.K."/>
            <person name="Robertson H.M."/>
            <person name="Angeli S."/>
            <person name="Foret S."/>
            <person name="Bucher G."/>
            <person name="Schuetz S."/>
            <person name="Maleszka R."/>
            <person name="Wimmer E.A."/>
            <person name="Beeman R.W."/>
            <person name="Lorenzen M."/>
            <person name="Tomoyasu Y."/>
            <person name="Miller S.C."/>
            <person name="Grossmann D."/>
            <person name="Bucher G."/>
        </authorList>
    </citation>
    <scope>NUCLEOTIDE SEQUENCE [LARGE SCALE GENOMIC DNA]</scope>
    <source>
        <strain evidence="11 12">Georgia GA2</strain>
    </source>
</reference>
<protein>
    <submittedName>
        <fullName evidence="11">Uncharacterized protein</fullName>
    </submittedName>
</protein>
<organism evidence="11 12">
    <name type="scientific">Tribolium castaneum</name>
    <name type="common">Red flour beetle</name>
    <dbReference type="NCBI Taxonomy" id="7070"/>
    <lineage>
        <taxon>Eukaryota</taxon>
        <taxon>Metazoa</taxon>
        <taxon>Ecdysozoa</taxon>
        <taxon>Arthropoda</taxon>
        <taxon>Hexapoda</taxon>
        <taxon>Insecta</taxon>
        <taxon>Pterygota</taxon>
        <taxon>Neoptera</taxon>
        <taxon>Endopterygota</taxon>
        <taxon>Coleoptera</taxon>
        <taxon>Polyphaga</taxon>
        <taxon>Cucujiformia</taxon>
        <taxon>Tenebrionidae</taxon>
        <taxon>Tenebrionidae incertae sedis</taxon>
        <taxon>Tribolium</taxon>
    </lineage>
</organism>
<dbReference type="InterPro" id="IPR004117">
    <property type="entry name" value="7tm6_olfct_rcpt"/>
</dbReference>
<keyword evidence="6 10" id="KW-1133">Transmembrane helix</keyword>